<proteinExistence type="predicted"/>
<evidence type="ECO:0000256" key="2">
    <source>
        <dbReference type="ARBA" id="ARBA00004829"/>
    </source>
</evidence>
<dbReference type="GO" id="GO:0016872">
    <property type="term" value="F:intramolecular lyase activity"/>
    <property type="evidence" value="ECO:0007669"/>
    <property type="project" value="InterPro"/>
</dbReference>
<reference evidence="9 10" key="1">
    <citation type="journal article" date="2005" name="Genome Res.">
        <title>Living with two extremes: conclusions from the genome sequence of Natronomonas pharaonis.</title>
        <authorList>
            <person name="Falb M."/>
            <person name="Pfeiffer F."/>
            <person name="Palm P."/>
            <person name="Rodewald K."/>
            <person name="Hickmann V."/>
            <person name="Tittor J."/>
            <person name="Oesterhelt D."/>
        </authorList>
    </citation>
    <scope>NUCLEOTIDE SEQUENCE [LARGE SCALE GENOMIC DNA]</scope>
    <source>
        <strain evidence="10">ATCC 35678 / DSM 2160 / CIP 103997 / JCM 8858 / NBRC 14720 / NCIMB 2260 / Gabara</strain>
    </source>
</reference>
<dbReference type="KEGG" id="nph:NP_0652A"/>
<evidence type="ECO:0000256" key="8">
    <source>
        <dbReference type="SAM" id="Phobius"/>
    </source>
</evidence>
<comment type="subcellular location">
    <subcellularLocation>
        <location evidence="1">Membrane</location>
        <topology evidence="1">Multi-pass membrane protein</topology>
    </subcellularLocation>
</comment>
<evidence type="ECO:0000256" key="1">
    <source>
        <dbReference type="ARBA" id="ARBA00004141"/>
    </source>
</evidence>
<dbReference type="EMBL" id="CR936257">
    <property type="protein sequence ID" value="CAI48417.1"/>
    <property type="molecule type" value="Genomic_DNA"/>
</dbReference>
<evidence type="ECO:0000256" key="7">
    <source>
        <dbReference type="ARBA" id="ARBA00023235"/>
    </source>
</evidence>
<dbReference type="STRING" id="348780.NP_0652A"/>
<dbReference type="HOGENOM" id="CLU_076391_0_0_2"/>
<keyword evidence="4" id="KW-0125">Carotenoid biosynthesis</keyword>
<dbReference type="EC" id="5.5.1.19" evidence="9"/>
<dbReference type="GO" id="GO:0016020">
    <property type="term" value="C:membrane"/>
    <property type="evidence" value="ECO:0007669"/>
    <property type="project" value="UniProtKB-SubCell"/>
</dbReference>
<dbReference type="InterPro" id="IPR017825">
    <property type="entry name" value="Lycopene_cyclase_dom"/>
</dbReference>
<evidence type="ECO:0000256" key="5">
    <source>
        <dbReference type="ARBA" id="ARBA00022989"/>
    </source>
</evidence>
<gene>
    <name evidence="9" type="primary">crtY</name>
    <name evidence="9" type="ordered locus">NP_0652A</name>
</gene>
<dbReference type="EnsemblBacteria" id="CAI48417">
    <property type="protein sequence ID" value="CAI48417"/>
    <property type="gene ID" value="NP_0652A"/>
</dbReference>
<protein>
    <submittedName>
        <fullName evidence="9">Lycopene beta-cyclase</fullName>
        <ecNumber evidence="9">5.5.1.19</ecNumber>
    </submittedName>
</protein>
<feature type="transmembrane region" description="Helical" evidence="8">
    <location>
        <begin position="85"/>
        <end position="104"/>
    </location>
</feature>
<dbReference type="AlphaFoldDB" id="A0A1U7ETZ9"/>
<organism evidence="9 10">
    <name type="scientific">Natronomonas pharaonis (strain ATCC 35678 / DSM 2160 / CIP 103997 / JCM 8858 / NBRC 14720 / NCIMB 2260 / Gabara)</name>
    <name type="common">Halobacterium pharaonis</name>
    <dbReference type="NCBI Taxonomy" id="348780"/>
    <lineage>
        <taxon>Archaea</taxon>
        <taxon>Methanobacteriati</taxon>
        <taxon>Methanobacteriota</taxon>
        <taxon>Stenosarchaea group</taxon>
        <taxon>Halobacteria</taxon>
        <taxon>Halobacteriales</taxon>
        <taxon>Natronomonadaceae</taxon>
        <taxon>Natronomonas</taxon>
    </lineage>
</organism>
<evidence type="ECO:0000256" key="3">
    <source>
        <dbReference type="ARBA" id="ARBA00022692"/>
    </source>
</evidence>
<evidence type="ECO:0000256" key="6">
    <source>
        <dbReference type="ARBA" id="ARBA00023136"/>
    </source>
</evidence>
<evidence type="ECO:0000313" key="9">
    <source>
        <dbReference type="EMBL" id="CAI48417.1"/>
    </source>
</evidence>
<dbReference type="RefSeq" id="WP_011322053.1">
    <property type="nucleotide sequence ID" value="NC_007426.1"/>
</dbReference>
<evidence type="ECO:0000256" key="4">
    <source>
        <dbReference type="ARBA" id="ARBA00022746"/>
    </source>
</evidence>
<dbReference type="GeneID" id="3702636"/>
<dbReference type="NCBIfam" id="TIGR03462">
    <property type="entry name" value="CarR_dom_SF"/>
    <property type="match status" value="2"/>
</dbReference>
<keyword evidence="5 8" id="KW-1133">Transmembrane helix</keyword>
<dbReference type="GO" id="GO:0045436">
    <property type="term" value="F:lycopene beta cyclase activity"/>
    <property type="evidence" value="ECO:0007669"/>
    <property type="project" value="UniProtKB-ARBA"/>
</dbReference>
<keyword evidence="10" id="KW-1185">Reference proteome</keyword>
<feature type="transmembrane region" description="Helical" evidence="8">
    <location>
        <begin position="34"/>
        <end position="52"/>
    </location>
</feature>
<accession>A0A1U7ETZ9</accession>
<feature type="transmembrane region" description="Helical" evidence="8">
    <location>
        <begin position="142"/>
        <end position="161"/>
    </location>
</feature>
<dbReference type="GO" id="GO:0016117">
    <property type="term" value="P:carotenoid biosynthetic process"/>
    <property type="evidence" value="ECO:0007669"/>
    <property type="project" value="UniProtKB-KW"/>
</dbReference>
<dbReference type="Proteomes" id="UP000002698">
    <property type="component" value="Chromosome"/>
</dbReference>
<feature type="transmembrane region" description="Helical" evidence="8">
    <location>
        <begin position="173"/>
        <end position="197"/>
    </location>
</feature>
<name>A0A1U7ETZ9_NATPD</name>
<keyword evidence="7 9" id="KW-0413">Isomerase</keyword>
<sequence>MIPPETYLGFHVLAILPPIAVLAVVTYLRPDTQWGRTPAIGLGIILALAVVYTTPWDNLLIEVGVWGYGDGVTFAHIWAAPIGEYLFFVLQPILTALWLFNLDIPTHGDLRLSARARLAGVAAGVAVSAVGIAMLAAGPSMLYLGAILAWAGPILAIQWGFGWTHLVRAWKAVVVGISVPTLYLWVADWYAISHGLWIISETYTTGIAPFGLPLEEAVFFLVTNVFVVQGLVLYLWLVDQWPTVAADVRAALPPALAELMPNDPALSGTDDRDVAAECE</sequence>
<feature type="transmembrane region" description="Helical" evidence="8">
    <location>
        <begin position="217"/>
        <end position="237"/>
    </location>
</feature>
<feature type="transmembrane region" description="Helical" evidence="8">
    <location>
        <begin position="116"/>
        <end position="136"/>
    </location>
</feature>
<comment type="pathway">
    <text evidence="2">Carotenoid biosynthesis.</text>
</comment>
<keyword evidence="3 8" id="KW-0812">Transmembrane</keyword>
<evidence type="ECO:0000313" key="10">
    <source>
        <dbReference type="Proteomes" id="UP000002698"/>
    </source>
</evidence>
<feature type="transmembrane region" description="Helical" evidence="8">
    <location>
        <begin position="7"/>
        <end position="28"/>
    </location>
</feature>
<keyword evidence="6 8" id="KW-0472">Membrane</keyword>
<dbReference type="eggNOG" id="arCOG04685">
    <property type="taxonomic scope" value="Archaea"/>
</dbReference>